<organism evidence="2 3">
    <name type="scientific">Liparis tanakae</name>
    <name type="common">Tanaka's snailfish</name>
    <dbReference type="NCBI Taxonomy" id="230148"/>
    <lineage>
        <taxon>Eukaryota</taxon>
        <taxon>Metazoa</taxon>
        <taxon>Chordata</taxon>
        <taxon>Craniata</taxon>
        <taxon>Vertebrata</taxon>
        <taxon>Euteleostomi</taxon>
        <taxon>Actinopterygii</taxon>
        <taxon>Neopterygii</taxon>
        <taxon>Teleostei</taxon>
        <taxon>Neoteleostei</taxon>
        <taxon>Acanthomorphata</taxon>
        <taxon>Eupercaria</taxon>
        <taxon>Perciformes</taxon>
        <taxon>Cottioidei</taxon>
        <taxon>Cottales</taxon>
        <taxon>Liparidae</taxon>
        <taxon>Liparis</taxon>
    </lineage>
</organism>
<protein>
    <submittedName>
        <fullName evidence="2">Uncharacterized protein</fullName>
    </submittedName>
</protein>
<dbReference type="EMBL" id="SRLO01001413">
    <property type="protein sequence ID" value="TNN38040.1"/>
    <property type="molecule type" value="Genomic_DNA"/>
</dbReference>
<sequence>MESDHATDGGSSGRRYSAPLGAEERCDDENVDASGALSMFANVTLRTAALKRFEPVLFLAAS</sequence>
<evidence type="ECO:0000256" key="1">
    <source>
        <dbReference type="SAM" id="MobiDB-lite"/>
    </source>
</evidence>
<comment type="caution">
    <text evidence="2">The sequence shown here is derived from an EMBL/GenBank/DDBJ whole genome shotgun (WGS) entry which is preliminary data.</text>
</comment>
<evidence type="ECO:0000313" key="2">
    <source>
        <dbReference type="EMBL" id="TNN38040.1"/>
    </source>
</evidence>
<proteinExistence type="predicted"/>
<dbReference type="Proteomes" id="UP000314294">
    <property type="component" value="Unassembled WGS sequence"/>
</dbReference>
<evidence type="ECO:0000313" key="3">
    <source>
        <dbReference type="Proteomes" id="UP000314294"/>
    </source>
</evidence>
<dbReference type="AlphaFoldDB" id="A0A4Z2FAV9"/>
<name>A0A4Z2FAV9_9TELE</name>
<feature type="region of interest" description="Disordered" evidence="1">
    <location>
        <begin position="1"/>
        <end position="27"/>
    </location>
</feature>
<keyword evidence="3" id="KW-1185">Reference proteome</keyword>
<gene>
    <name evidence="2" type="ORF">EYF80_051792</name>
</gene>
<accession>A0A4Z2FAV9</accession>
<reference evidence="2 3" key="1">
    <citation type="submission" date="2019-03" db="EMBL/GenBank/DDBJ databases">
        <title>First draft genome of Liparis tanakae, snailfish: a comprehensive survey of snailfish specific genes.</title>
        <authorList>
            <person name="Kim W."/>
            <person name="Song I."/>
            <person name="Jeong J.-H."/>
            <person name="Kim D."/>
            <person name="Kim S."/>
            <person name="Ryu S."/>
            <person name="Song J.Y."/>
            <person name="Lee S.K."/>
        </authorList>
    </citation>
    <scope>NUCLEOTIDE SEQUENCE [LARGE SCALE GENOMIC DNA]</scope>
    <source>
        <tissue evidence="2">Muscle</tissue>
    </source>
</reference>